<dbReference type="Proteomes" id="UP000500806">
    <property type="component" value="Chromosome"/>
</dbReference>
<dbReference type="AlphaFoldDB" id="A0A6M9PJX8"/>
<keyword evidence="1" id="KW-0732">Signal</keyword>
<dbReference type="EMBL" id="CP028941">
    <property type="protein sequence ID" value="QKM62424.1"/>
    <property type="molecule type" value="Genomic_DNA"/>
</dbReference>
<proteinExistence type="predicted"/>
<evidence type="ECO:0000256" key="1">
    <source>
        <dbReference type="SAM" id="SignalP"/>
    </source>
</evidence>
<organism evidence="3 4">
    <name type="scientific">Polynucleobacter antarcticus</name>
    <dbReference type="NCBI Taxonomy" id="1743162"/>
    <lineage>
        <taxon>Bacteria</taxon>
        <taxon>Pseudomonadati</taxon>
        <taxon>Pseudomonadota</taxon>
        <taxon>Betaproteobacteria</taxon>
        <taxon>Burkholderiales</taxon>
        <taxon>Burkholderiaceae</taxon>
        <taxon>Polynucleobacter</taxon>
    </lineage>
</organism>
<protein>
    <recommendedName>
        <fullName evidence="2">ABC-type transport auxiliary lipoprotein component domain-containing protein</fullName>
    </recommendedName>
</protein>
<dbReference type="Pfam" id="PF03886">
    <property type="entry name" value="ABC_trans_aux"/>
    <property type="match status" value="1"/>
</dbReference>
<dbReference type="KEGG" id="pani:DCO16_04725"/>
<dbReference type="RefSeq" id="WP_173942579.1">
    <property type="nucleotide sequence ID" value="NZ_CBCSCD010000001.1"/>
</dbReference>
<feature type="domain" description="ABC-type transport auxiliary lipoprotein component" evidence="2">
    <location>
        <begin position="26"/>
        <end position="199"/>
    </location>
</feature>
<evidence type="ECO:0000313" key="3">
    <source>
        <dbReference type="EMBL" id="QKM62424.1"/>
    </source>
</evidence>
<dbReference type="Gene3D" id="3.40.50.10610">
    <property type="entry name" value="ABC-type transport auxiliary lipoprotein component"/>
    <property type="match status" value="1"/>
</dbReference>
<reference evidence="3 4" key="1">
    <citation type="submission" date="2018-04" db="EMBL/GenBank/DDBJ databases">
        <title>Polynucleobacter sp. LimPoW16 genome.</title>
        <authorList>
            <person name="Hahn M.W."/>
        </authorList>
    </citation>
    <scope>NUCLEOTIDE SEQUENCE [LARGE SCALE GENOMIC DNA]</scope>
    <source>
        <strain evidence="3 4">LimPoW16</strain>
    </source>
</reference>
<gene>
    <name evidence="3" type="ORF">DCO16_04725</name>
</gene>
<dbReference type="PROSITE" id="PS51257">
    <property type="entry name" value="PROKAR_LIPOPROTEIN"/>
    <property type="match status" value="1"/>
</dbReference>
<feature type="chain" id="PRO_5026697423" description="ABC-type transport auxiliary lipoprotein component domain-containing protein" evidence="1">
    <location>
        <begin position="21"/>
        <end position="206"/>
    </location>
</feature>
<evidence type="ECO:0000313" key="4">
    <source>
        <dbReference type="Proteomes" id="UP000500806"/>
    </source>
</evidence>
<dbReference type="SUPFAM" id="SSF159594">
    <property type="entry name" value="XCC0632-like"/>
    <property type="match status" value="1"/>
</dbReference>
<keyword evidence="4" id="KW-1185">Reference proteome</keyword>
<accession>A0A6M9PJX8</accession>
<feature type="signal peptide" evidence="1">
    <location>
        <begin position="1"/>
        <end position="20"/>
    </location>
</feature>
<name>A0A6M9PJX8_9BURK</name>
<dbReference type="InterPro" id="IPR005586">
    <property type="entry name" value="ABC_trans_aux"/>
</dbReference>
<sequence>MRSILLPTLIVLLLSGCASSPKSTYYRLTSKPIPAMNEASNQKRVMIGPVTVPANIDRPQLVIQRGGSQVEIFEYHRWAASLKGDVGQVIAASLASNMNMPNVWNFSESTQTQFDYQVFVDVQTLEAVPGQDLLLDVHWSIKPSVQVASKVTSATGSTAPPLKTIMGRTLIREPTGSNGFEDLIAAQSAAFEKVGKDIASKLVREN</sequence>
<evidence type="ECO:0000259" key="2">
    <source>
        <dbReference type="Pfam" id="PF03886"/>
    </source>
</evidence>